<proteinExistence type="predicted"/>
<dbReference type="InterPro" id="IPR002586">
    <property type="entry name" value="CobQ/CobB/MinD/ParA_Nub-bd_dom"/>
</dbReference>
<dbReference type="CDD" id="cd02042">
    <property type="entry name" value="ParAB_family"/>
    <property type="match status" value="1"/>
</dbReference>
<name>A0A1M5AQ15_9HYPH</name>
<accession>A0A1M5AQ15</accession>
<gene>
    <name evidence="2" type="ORF">SAMN02745223_02351</name>
</gene>
<dbReference type="AlphaFoldDB" id="A0A1M5AQ15"/>
<organism evidence="2 3">
    <name type="scientific">Devosia limi DSM 17137</name>
    <dbReference type="NCBI Taxonomy" id="1121477"/>
    <lineage>
        <taxon>Bacteria</taxon>
        <taxon>Pseudomonadati</taxon>
        <taxon>Pseudomonadota</taxon>
        <taxon>Alphaproteobacteria</taxon>
        <taxon>Hyphomicrobiales</taxon>
        <taxon>Devosiaceae</taxon>
        <taxon>Devosia</taxon>
    </lineage>
</organism>
<dbReference type="Gene3D" id="3.40.50.300">
    <property type="entry name" value="P-loop containing nucleotide triphosphate hydrolases"/>
    <property type="match status" value="1"/>
</dbReference>
<evidence type="ECO:0000313" key="3">
    <source>
        <dbReference type="Proteomes" id="UP000184533"/>
    </source>
</evidence>
<dbReference type="Proteomes" id="UP000184533">
    <property type="component" value="Unassembled WGS sequence"/>
</dbReference>
<dbReference type="InterPro" id="IPR050678">
    <property type="entry name" value="DNA_Partitioning_ATPase"/>
</dbReference>
<dbReference type="RefSeq" id="WP_052950717.1">
    <property type="nucleotide sequence ID" value="NZ_FQVC01000006.1"/>
</dbReference>
<dbReference type="OrthoDB" id="7933505at2"/>
<dbReference type="Pfam" id="PF01656">
    <property type="entry name" value="CbiA"/>
    <property type="match status" value="1"/>
</dbReference>
<dbReference type="EMBL" id="FQVC01000006">
    <property type="protein sequence ID" value="SHF32348.1"/>
    <property type="molecule type" value="Genomic_DNA"/>
</dbReference>
<dbReference type="PIRSF" id="PIRSF009320">
    <property type="entry name" value="Nuc_binding_HP_1000"/>
    <property type="match status" value="1"/>
</dbReference>
<protein>
    <submittedName>
        <fullName evidence="2">CobQ/CobB/MinD/ParA nucleotide binding domain-containing protein</fullName>
    </submittedName>
</protein>
<evidence type="ECO:0000313" key="2">
    <source>
        <dbReference type="EMBL" id="SHF32348.1"/>
    </source>
</evidence>
<reference evidence="2 3" key="1">
    <citation type="submission" date="2016-11" db="EMBL/GenBank/DDBJ databases">
        <authorList>
            <person name="Jaros S."/>
            <person name="Januszkiewicz K."/>
            <person name="Wedrychowicz H."/>
        </authorList>
    </citation>
    <scope>NUCLEOTIDE SEQUENCE [LARGE SCALE GENOMIC DNA]</scope>
    <source>
        <strain evidence="2 3">DSM 17137</strain>
    </source>
</reference>
<dbReference type="PANTHER" id="PTHR13696:SF99">
    <property type="entry name" value="COBYRINIC ACID AC-DIAMIDE SYNTHASE"/>
    <property type="match status" value="1"/>
</dbReference>
<dbReference type="InterPro" id="IPR027417">
    <property type="entry name" value="P-loop_NTPase"/>
</dbReference>
<feature type="domain" description="CobQ/CobB/MinD/ParA nucleotide binding" evidence="1">
    <location>
        <begin position="16"/>
        <end position="53"/>
    </location>
</feature>
<sequence>MLKSSPRIGVSLALWGKGGAAKTTTALSLAGLATAEGLRSIVRDADPQRSASAWHACSCNPKFAVHSVEVAEVAALLPRAKANYDVVIIDNPPSGYGGSIAIARGADTSLVIARPFQFDITLALEWISFPQRADVTPLVALTAAPPTRLDADAGTVRIARRRLGQAGAQVWRYQISHRLAHPELVARGMTITDLPATALARSEYERLWSAISTRMKKVAHIG</sequence>
<dbReference type="PANTHER" id="PTHR13696">
    <property type="entry name" value="P-LOOP CONTAINING NUCLEOSIDE TRIPHOSPHATE HYDROLASE"/>
    <property type="match status" value="1"/>
</dbReference>
<evidence type="ECO:0000259" key="1">
    <source>
        <dbReference type="Pfam" id="PF01656"/>
    </source>
</evidence>
<dbReference type="SUPFAM" id="SSF52540">
    <property type="entry name" value="P-loop containing nucleoside triphosphate hydrolases"/>
    <property type="match status" value="1"/>
</dbReference>